<dbReference type="PROSITE" id="PS50109">
    <property type="entry name" value="HIS_KIN"/>
    <property type="match status" value="1"/>
</dbReference>
<dbReference type="PATRIC" id="fig|1549858.7.peg.2194"/>
<evidence type="ECO:0000259" key="12">
    <source>
        <dbReference type="PROSITE" id="PS50885"/>
    </source>
</evidence>
<dbReference type="InterPro" id="IPR003661">
    <property type="entry name" value="HisK_dim/P_dom"/>
</dbReference>
<keyword evidence="10" id="KW-0812">Transmembrane</keyword>
<keyword evidence="4" id="KW-1003">Cell membrane</keyword>
<comment type="catalytic activity">
    <reaction evidence="1">
        <text>ATP + protein L-histidine = ADP + protein N-phospho-L-histidine.</text>
        <dbReference type="EC" id="2.7.13.3"/>
    </reaction>
</comment>
<evidence type="ECO:0000256" key="10">
    <source>
        <dbReference type="SAM" id="Phobius"/>
    </source>
</evidence>
<dbReference type="EMBL" id="JXTP01000087">
    <property type="protein sequence ID" value="KIU26145.1"/>
    <property type="molecule type" value="Genomic_DNA"/>
</dbReference>
<dbReference type="Pfam" id="PF00512">
    <property type="entry name" value="HisKA"/>
    <property type="match status" value="1"/>
</dbReference>
<dbReference type="SUPFAM" id="SSF47384">
    <property type="entry name" value="Homodimeric domain of signal transducing histidine kinase"/>
    <property type="match status" value="1"/>
</dbReference>
<protein>
    <recommendedName>
        <fullName evidence="3">histidine kinase</fullName>
        <ecNumber evidence="3">2.7.13.3</ecNumber>
    </recommendedName>
</protein>
<feature type="domain" description="Histidine kinase" evidence="11">
    <location>
        <begin position="311"/>
        <end position="513"/>
    </location>
</feature>
<keyword evidence="10" id="KW-0472">Membrane</keyword>
<dbReference type="CDD" id="cd06225">
    <property type="entry name" value="HAMP"/>
    <property type="match status" value="1"/>
</dbReference>
<evidence type="ECO:0000313" key="13">
    <source>
        <dbReference type="EMBL" id="KIU26145.1"/>
    </source>
</evidence>
<reference evidence="13 14" key="1">
    <citation type="submission" date="2015-01" db="EMBL/GenBank/DDBJ databases">
        <title>Genome of Sphingomonas taxi strain 30a.</title>
        <authorList>
            <person name="Eevers N."/>
            <person name="Van Hamme J."/>
            <person name="Bottos E."/>
            <person name="Weyens N."/>
            <person name="Vangronsveld J."/>
        </authorList>
    </citation>
    <scope>NUCLEOTIDE SEQUENCE [LARGE SCALE GENOMIC DNA]</scope>
    <source>
        <strain evidence="13 14">30a</strain>
    </source>
</reference>
<evidence type="ECO:0000256" key="1">
    <source>
        <dbReference type="ARBA" id="ARBA00000085"/>
    </source>
</evidence>
<accession>A0A0D1M2G5</accession>
<dbReference type="EC" id="2.7.13.3" evidence="3"/>
<dbReference type="PANTHER" id="PTHR44936">
    <property type="entry name" value="SENSOR PROTEIN CREC"/>
    <property type="match status" value="1"/>
</dbReference>
<evidence type="ECO:0000256" key="7">
    <source>
        <dbReference type="ARBA" id="ARBA00022741"/>
    </source>
</evidence>
<dbReference type="PANTHER" id="PTHR44936:SF10">
    <property type="entry name" value="SENSOR PROTEIN RSTB"/>
    <property type="match status" value="1"/>
</dbReference>
<evidence type="ECO:0000256" key="4">
    <source>
        <dbReference type="ARBA" id="ARBA00022475"/>
    </source>
</evidence>
<keyword evidence="9" id="KW-0067">ATP-binding</keyword>
<dbReference type="SUPFAM" id="SSF55874">
    <property type="entry name" value="ATPase domain of HSP90 chaperone/DNA topoisomerase II/histidine kinase"/>
    <property type="match status" value="1"/>
</dbReference>
<evidence type="ECO:0000256" key="2">
    <source>
        <dbReference type="ARBA" id="ARBA00004651"/>
    </source>
</evidence>
<dbReference type="InterPro" id="IPR004358">
    <property type="entry name" value="Sig_transdc_His_kin-like_C"/>
</dbReference>
<dbReference type="InterPro" id="IPR003594">
    <property type="entry name" value="HATPase_dom"/>
</dbReference>
<dbReference type="PRINTS" id="PR00344">
    <property type="entry name" value="BCTRLSENSOR"/>
</dbReference>
<dbReference type="AlphaFoldDB" id="A0A0D1M2G5"/>
<dbReference type="GO" id="GO:0005886">
    <property type="term" value="C:plasma membrane"/>
    <property type="evidence" value="ECO:0007669"/>
    <property type="project" value="UniProtKB-SubCell"/>
</dbReference>
<dbReference type="Pfam" id="PF02518">
    <property type="entry name" value="HATPase_c"/>
    <property type="match status" value="1"/>
</dbReference>
<keyword evidence="10" id="KW-1133">Transmembrane helix</keyword>
<organism evidence="13 14">
    <name type="scientific">Sphingomonas melonis</name>
    <dbReference type="NCBI Taxonomy" id="152682"/>
    <lineage>
        <taxon>Bacteria</taxon>
        <taxon>Pseudomonadati</taxon>
        <taxon>Pseudomonadota</taxon>
        <taxon>Alphaproteobacteria</taxon>
        <taxon>Sphingomonadales</taxon>
        <taxon>Sphingomonadaceae</taxon>
        <taxon>Sphingomonas</taxon>
    </lineage>
</organism>
<sequence length="513" mass="54037">MIFALKTWAKRHWPRLRLRTILFATLFVVAALPGFGAVFLRVYENTLVRQTEAELVAQGAALAAAAAADWPGATPGTPLYPTRIVVPGYGVDLSLTPILPERPDPTPAPPPAPDAVAAARTLAPVLRATQMTTLASILLLDRNGRLVGGGGSLAALPEVAAALHGRPATTLRRNGAYRAVYRFEWLSRAAAIRIHHARPIVVNGRVVGVLLLSRTARALFRGLYEDRGKIAIGIAAILGLLIVISGFISRGVTRPIERLGQATRAVASGRGSVPEVPPTAAIEIQGLYADFAAMTAAIEHRSRYLRDFAYAVSHEFKTPLAGIRGAIELLHDHPDMAAADRTRFLANVDADAQRLTLLTTRLLDLARADMTAPGEPCADPAAVIARAADAVRGASFAVEVTPGPIPPVALPATTIETALATLFDNARQAGAKAVRIEASVGATQVVLTIHDNGPGIAPADAARLFEPFFTTRRGQGGTGLGLPIARSLLEAGGGTIALVEAHPTTFRVTLPLL</sequence>
<evidence type="ECO:0000256" key="8">
    <source>
        <dbReference type="ARBA" id="ARBA00022777"/>
    </source>
</evidence>
<evidence type="ECO:0000313" key="14">
    <source>
        <dbReference type="Proteomes" id="UP000033203"/>
    </source>
</evidence>
<evidence type="ECO:0000256" key="6">
    <source>
        <dbReference type="ARBA" id="ARBA00022679"/>
    </source>
</evidence>
<keyword evidence="8 13" id="KW-0418">Kinase</keyword>
<dbReference type="InterPro" id="IPR003660">
    <property type="entry name" value="HAMP_dom"/>
</dbReference>
<name>A0A0D1M2G5_9SPHN</name>
<feature type="domain" description="HAMP" evidence="12">
    <location>
        <begin position="250"/>
        <end position="303"/>
    </location>
</feature>
<dbReference type="Gene3D" id="1.10.287.130">
    <property type="match status" value="1"/>
</dbReference>
<dbReference type="SMART" id="SM00388">
    <property type="entry name" value="HisKA"/>
    <property type="match status" value="1"/>
</dbReference>
<dbReference type="Proteomes" id="UP000033203">
    <property type="component" value="Unassembled WGS sequence"/>
</dbReference>
<keyword evidence="7" id="KW-0547">Nucleotide-binding</keyword>
<dbReference type="GO" id="GO:0000155">
    <property type="term" value="F:phosphorelay sensor kinase activity"/>
    <property type="evidence" value="ECO:0007669"/>
    <property type="project" value="InterPro"/>
</dbReference>
<dbReference type="InterPro" id="IPR036890">
    <property type="entry name" value="HATPase_C_sf"/>
</dbReference>
<keyword evidence="6" id="KW-0808">Transferase</keyword>
<dbReference type="Gene3D" id="6.10.340.10">
    <property type="match status" value="1"/>
</dbReference>
<feature type="transmembrane region" description="Helical" evidence="10">
    <location>
        <begin position="230"/>
        <end position="248"/>
    </location>
</feature>
<dbReference type="InterPro" id="IPR036097">
    <property type="entry name" value="HisK_dim/P_sf"/>
</dbReference>
<dbReference type="Gene3D" id="3.30.565.10">
    <property type="entry name" value="Histidine kinase-like ATPase, C-terminal domain"/>
    <property type="match status" value="1"/>
</dbReference>
<dbReference type="PROSITE" id="PS50885">
    <property type="entry name" value="HAMP"/>
    <property type="match status" value="1"/>
</dbReference>
<dbReference type="CDD" id="cd00082">
    <property type="entry name" value="HisKA"/>
    <property type="match status" value="1"/>
</dbReference>
<dbReference type="Pfam" id="PF00672">
    <property type="entry name" value="HAMP"/>
    <property type="match status" value="1"/>
</dbReference>
<dbReference type="SMART" id="SM00387">
    <property type="entry name" value="HATPase_c"/>
    <property type="match status" value="1"/>
</dbReference>
<evidence type="ECO:0000256" key="5">
    <source>
        <dbReference type="ARBA" id="ARBA00022553"/>
    </source>
</evidence>
<gene>
    <name evidence="13" type="ORF">SR41_16020</name>
</gene>
<comment type="subcellular location">
    <subcellularLocation>
        <location evidence="2">Cell membrane</location>
        <topology evidence="2">Multi-pass membrane protein</topology>
    </subcellularLocation>
</comment>
<evidence type="ECO:0000256" key="9">
    <source>
        <dbReference type="ARBA" id="ARBA00022840"/>
    </source>
</evidence>
<comment type="caution">
    <text evidence="13">The sequence shown here is derived from an EMBL/GenBank/DDBJ whole genome shotgun (WGS) entry which is preliminary data.</text>
</comment>
<proteinExistence type="predicted"/>
<dbReference type="InterPro" id="IPR050980">
    <property type="entry name" value="2C_sensor_his_kinase"/>
</dbReference>
<evidence type="ECO:0000256" key="3">
    <source>
        <dbReference type="ARBA" id="ARBA00012438"/>
    </source>
</evidence>
<dbReference type="GO" id="GO:0005524">
    <property type="term" value="F:ATP binding"/>
    <property type="evidence" value="ECO:0007669"/>
    <property type="project" value="UniProtKB-KW"/>
</dbReference>
<evidence type="ECO:0000259" key="11">
    <source>
        <dbReference type="PROSITE" id="PS50109"/>
    </source>
</evidence>
<keyword evidence="5" id="KW-0597">Phosphoprotein</keyword>
<dbReference type="InterPro" id="IPR005467">
    <property type="entry name" value="His_kinase_dom"/>
</dbReference>